<keyword evidence="9" id="KW-1185">Reference proteome</keyword>
<dbReference type="Pfam" id="PF13193">
    <property type="entry name" value="AMP-binding_C"/>
    <property type="match status" value="1"/>
</dbReference>
<dbReference type="PROSITE" id="PS00012">
    <property type="entry name" value="PHOSPHOPANTETHEINE"/>
    <property type="match status" value="2"/>
</dbReference>
<dbReference type="NCBIfam" id="TIGR01733">
    <property type="entry name" value="AA-adenyl-dom"/>
    <property type="match status" value="2"/>
</dbReference>
<dbReference type="InterPro" id="IPR023213">
    <property type="entry name" value="CAT-like_dom_sf"/>
</dbReference>
<dbReference type="InterPro" id="IPR042099">
    <property type="entry name" value="ANL_N_sf"/>
</dbReference>
<accession>A0ABW0ELG0</accession>
<dbReference type="InterPro" id="IPR006162">
    <property type="entry name" value="Ppantetheine_attach_site"/>
</dbReference>
<dbReference type="PANTHER" id="PTHR45527">
    <property type="entry name" value="NONRIBOSOMAL PEPTIDE SYNTHETASE"/>
    <property type="match status" value="1"/>
</dbReference>
<dbReference type="RefSeq" id="WP_378248094.1">
    <property type="nucleotide sequence ID" value="NZ_JBHSKF010000006.1"/>
</dbReference>
<protein>
    <submittedName>
        <fullName evidence="8">Amino acid adenylation domain-containing protein</fullName>
    </submittedName>
</protein>
<reference evidence="9" key="1">
    <citation type="journal article" date="2019" name="Int. J. Syst. Evol. Microbiol.">
        <title>The Global Catalogue of Microorganisms (GCM) 10K type strain sequencing project: providing services to taxonomists for standard genome sequencing and annotation.</title>
        <authorList>
            <consortium name="The Broad Institute Genomics Platform"/>
            <consortium name="The Broad Institute Genome Sequencing Center for Infectious Disease"/>
            <person name="Wu L."/>
            <person name="Ma J."/>
        </authorList>
    </citation>
    <scope>NUCLEOTIDE SEQUENCE [LARGE SCALE GENOMIC DNA]</scope>
    <source>
        <strain evidence="9">CCUG 59778</strain>
    </source>
</reference>
<dbReference type="Pfam" id="PF00501">
    <property type="entry name" value="AMP-binding"/>
    <property type="match status" value="2"/>
</dbReference>
<dbReference type="Gene3D" id="1.10.1200.10">
    <property type="entry name" value="ACP-like"/>
    <property type="match status" value="2"/>
</dbReference>
<dbReference type="SUPFAM" id="SSF56801">
    <property type="entry name" value="Acetyl-CoA synthetase-like"/>
    <property type="match status" value="2"/>
</dbReference>
<dbReference type="Pfam" id="PF00550">
    <property type="entry name" value="PP-binding"/>
    <property type="match status" value="2"/>
</dbReference>
<evidence type="ECO:0000313" key="9">
    <source>
        <dbReference type="Proteomes" id="UP001596157"/>
    </source>
</evidence>
<dbReference type="InterPro" id="IPR010071">
    <property type="entry name" value="AA_adenyl_dom"/>
</dbReference>
<gene>
    <name evidence="8" type="ORF">ACFPM7_14555</name>
</gene>
<keyword evidence="4" id="KW-0677">Repeat</keyword>
<dbReference type="CDD" id="cd17643">
    <property type="entry name" value="A_NRPS_Cytc1-like"/>
    <property type="match status" value="1"/>
</dbReference>
<evidence type="ECO:0000256" key="1">
    <source>
        <dbReference type="ARBA" id="ARBA00001957"/>
    </source>
</evidence>
<dbReference type="Proteomes" id="UP001596157">
    <property type="component" value="Unassembled WGS sequence"/>
</dbReference>
<evidence type="ECO:0000256" key="6">
    <source>
        <dbReference type="SAM" id="MobiDB-lite"/>
    </source>
</evidence>
<dbReference type="SUPFAM" id="SSF52777">
    <property type="entry name" value="CoA-dependent acyltransferases"/>
    <property type="match status" value="8"/>
</dbReference>
<dbReference type="InterPro" id="IPR020806">
    <property type="entry name" value="PKS_PP-bd"/>
</dbReference>
<dbReference type="CDD" id="cd05930">
    <property type="entry name" value="A_NRPS"/>
    <property type="match status" value="1"/>
</dbReference>
<dbReference type="Gene3D" id="3.40.50.12780">
    <property type="entry name" value="N-terminal domain of ligase-like"/>
    <property type="match status" value="2"/>
</dbReference>
<dbReference type="PANTHER" id="PTHR45527:SF1">
    <property type="entry name" value="FATTY ACID SYNTHASE"/>
    <property type="match status" value="1"/>
</dbReference>
<dbReference type="InterPro" id="IPR045851">
    <property type="entry name" value="AMP-bd_C_sf"/>
</dbReference>
<proteinExistence type="predicted"/>
<dbReference type="CDD" id="cd19543">
    <property type="entry name" value="DCL_NRPS"/>
    <property type="match status" value="1"/>
</dbReference>
<feature type="region of interest" description="Disordered" evidence="6">
    <location>
        <begin position="2869"/>
        <end position="2891"/>
    </location>
</feature>
<keyword evidence="3" id="KW-0597">Phosphoprotein</keyword>
<evidence type="ECO:0000256" key="3">
    <source>
        <dbReference type="ARBA" id="ARBA00022553"/>
    </source>
</evidence>
<keyword evidence="5" id="KW-0045">Antibiotic biosynthesis</keyword>
<comment type="cofactor">
    <cofactor evidence="1">
        <name>pantetheine 4'-phosphate</name>
        <dbReference type="ChEBI" id="CHEBI:47942"/>
    </cofactor>
</comment>
<dbReference type="Gene3D" id="3.30.300.30">
    <property type="match status" value="2"/>
</dbReference>
<dbReference type="InterPro" id="IPR020845">
    <property type="entry name" value="AMP-binding_CS"/>
</dbReference>
<dbReference type="InterPro" id="IPR001242">
    <property type="entry name" value="Condensation_dom"/>
</dbReference>
<sequence length="2973" mass="312317">MNTRKSGLEDVLPLSPLQRGLLFHSEFAEFSDGDEPDPYLVQFALELDGALDPARLRAAAQALLDRHTTLRACFRRRKNGELVAPVPWSVELPWREADADPADWEALLADDRTTGFDPATPPLLRMALLRVGEDRHRLLMTFHHALLDGWSLPLVARELFALYAADGDASALPAVRPYKDYLTWLRSRDVELARSSWADALSGVTEPTLLAPGADPAGSASQCRVELPDGLPAAVAGTARTLGVTVNTVVQAAWALLLSKTLGRDDVVFGTTVSGRPPELAGVDSMIGLFINTVPVRVGLRPGEPVGELLRRVQSEQARLMDHQHLGLADIQRAVGIGELFDTLTVVETYHVDTEALAGAEQSSGLRVATGQTLDATHYPATLVVTGGAVPELLLKYRPGLVDPDALGARLTRVLTGLTGDPATPVARVDGLSAEERQAVLTDCTPPAPPAPEPRTIPDLFADQVAARPDAVALIAPDERLTYAELDTRATALAATLASRGAAPGTVVAISLPRGADLVVAVLAVLKSGAAYLPLDPGYPKPRLDFMLADATPALLITNDPTTSGDTIPTVTYPHPEHGPGPVQPPPHNLAAGGRTPTLTADHPAYIIYTSGSTGTPKGVVVPHKNVSRLLSATDHWFGFGPDDVWTLFHSYAFDFSVWELWGALLRGGSLVVVDHQTSRSPEAFLELLARERVTVLNQTPSAFRQLDAADAAAGGTDLALREVVFGGEALDPRTLAGWYDRHETAPRLVNMYGITETTVHVTYHPLTREDTKQGLSGVGVPIPDLRAYVLDTGLSPAAPGVVGELYVAGEGLADGYLGRAALTATRFVADPFGGAGDRLYRTGDLAVRHTDGTLEYRGRSDAQVKVRGFRIEPGEIEAALAAQPGVGEAVVVARQDQPGVVRLVGYVTGDVTGAEVRARAAAALPEHMVPSAVVVLERIPLTANGKTDRAALPAPDFAGLTTERAPETETEAALARLTAEVLGLPSVGVDDDFFALGGDSIIAIQLVSRARAEGLAISPRVVFERRTVTRIAEAAAEPPAPAAAPADDGGPIPLTPIMRDLLERGGPIGRVAQARLLIAPADLTEDRLTAAVQCLVDTHEMLRARLAGDVLEVRTDLRVSVRRAEGALAEEAARAYRELDPAAGELVRVVWFPDLERVLVIVHHLAVDGVSWRVLVEDLAAADAALAAGRAVALPPVPTSFRTWARGLAALDRAAERAHWESAVDAEARTPVPGRDTVATVRTLRVTVPEPVAARLLGPVAAAYRAGAEDVLMTAMALAAAHTTGRTAPVIAREGHGRVEDAVAGVDLSRTVGWFTTVHPVRLDLAGIDTTDARAGGSAAGDALKRVKQHLREVPGDGLGHGLLRAGGTPEILVNYLGRFAGGPDGRPWTGAPEAAALGGDADAELTVGHAIEVNAVAGDDGLGAVFAWPAALIGEDEVTALADAWVAALHALDRHAATGATGRTPSDFPLAALTQADTDALVAAHPGLVDVWTPTPLQMGLAFLSAYDETVTDVYTVQFSCELHGDVDTARLRAAAQLLLDRHDALRVAVGQRADGDPVLVVPEPVPVPWHEVDLTGAPDGEWDRLVDADRRTRYDIARPPLLRFTAARTAPDRVRLLIGYHHLLLDGWSTPMLVRELFEAYAGSAPRSRPYRDFLAWLSTQDFDAGKAAWTAALDGVTEPTAVAPGATGSGLPRRVDVTLPDGLAEAARARAVTINTLVQTAWGLTLARGLGRADVVFGATVSGRPPELNGVDTTLGLFINTVPVRVRLNPAETVAELLTRVQGEQAKVLDHQHIGLADIQRAIGVGELFDTLTVVESYPIDTAALDRAETAAGFAVSGVTGADATHYPLTLTMTAGERVDAWLDVRDDVLGDGEPARWANRFTAALRALVADPGVRVAELDLVDEAERRFVLDAGTGPDVGTPPSVLDVFAATVAARPDAGAVVGQEESLTFAELDRRSSALAGLLAGRGVGEGSVVALALPPSAGLIAAILATWKAGAAFCVLDPEYPAARLAAMAEDARPALTVTIAALEHAVASCPQAQNFSVRPENPASHSGDMTTAAALLVLDREDLSSAPPPPPRPADGASHIVFTSGSTGRPKGVVAEHAGLAALLAAHRASVMPSAAEPGRVANVTSFSFDAALDPLLWMLAGHELHLLTDTATVVDYVREHRIGYLDAAPSLLTRLVESGLLDGPRRPSVVGTGGEAVGAALWSALAESEVTAFNFYGPTETTVDSIVARIEPGPVVIGRPVGGAVVRVLGPALELVGPGVVGELYLGGAGVARGYLGNPALTAARFVPDPHGEGRLYRTGDLARWLPDGRVEYIGRADEQVKVRGFRVEPGEIEAALAEVSTQALVMLRDNRLVAYVTGPQADEAGLRAHIAAVLPDYMVPAAVVALDAFPELPNGKVDRAALPAPDFAALIGGREAATPVESTIAELMAAVLGLPSVGADDDFFALGGDSIVSIQLVGRARAAGLRFSPREVFEQRTVAALALVAQTDKPVEPTGQDDGAGIVPLTPIMRDLVDRGGPITRYAQTQSLIAPAGLADEHLITAVQALVDTHAVLRARLTDAGLEIGPPGSVDAAGLVRRVESVDALLDELDPRAGAVLRVGRIGDRVVLAAHHLVVDGVSWRILVPDLVAAHDAAAAGRAPELAPVGTSFRRWAQGLAAAATDESERDHWAAAVAEAETPLGARPLTADDTVSTLERLTTTIPADVAEPLLGPVPELFHADVEDVLLTGFVLGLARWTRRRGAPRTAVVVDLEAHGRDEDAVPGADLHRTVGWFTALFPVRLDVGGVDVADALDGGPAAGDALKAVKEQRRAVPGSGLGFGLLRHLNEGTAASLSGDRQVLVNYLGRFDTARDATSGWHPDPDHPGIGGGDHPDRPAEHALQLDIHSTNGEFTAAWTYPAGLFAEHEVRDLATAFGSALRAIAEHGAENGAGGLTPSDLLVPGLAQSQINAFEAQWRTQ</sequence>
<dbReference type="InterPro" id="IPR036736">
    <property type="entry name" value="ACP-like_sf"/>
</dbReference>
<keyword evidence="2" id="KW-0596">Phosphopantetheine</keyword>
<evidence type="ECO:0000256" key="5">
    <source>
        <dbReference type="ARBA" id="ARBA00023194"/>
    </source>
</evidence>
<dbReference type="SUPFAM" id="SSF47336">
    <property type="entry name" value="ACP-like"/>
    <property type="match status" value="2"/>
</dbReference>
<evidence type="ECO:0000313" key="8">
    <source>
        <dbReference type="EMBL" id="MFC5288278.1"/>
    </source>
</evidence>
<dbReference type="Gene3D" id="3.30.559.10">
    <property type="entry name" value="Chloramphenicol acetyltransferase-like domain"/>
    <property type="match status" value="4"/>
</dbReference>
<dbReference type="PROSITE" id="PS00455">
    <property type="entry name" value="AMP_BINDING"/>
    <property type="match status" value="2"/>
</dbReference>
<comment type="caution">
    <text evidence="8">The sequence shown here is derived from an EMBL/GenBank/DDBJ whole genome shotgun (WGS) entry which is preliminary data.</text>
</comment>
<dbReference type="InterPro" id="IPR025110">
    <property type="entry name" value="AMP-bd_C"/>
</dbReference>
<dbReference type="InterPro" id="IPR009081">
    <property type="entry name" value="PP-bd_ACP"/>
</dbReference>
<feature type="region of interest" description="Disordered" evidence="6">
    <location>
        <begin position="2075"/>
        <end position="2095"/>
    </location>
</feature>
<dbReference type="InterPro" id="IPR010060">
    <property type="entry name" value="NRPS_synth"/>
</dbReference>
<evidence type="ECO:0000256" key="4">
    <source>
        <dbReference type="ARBA" id="ARBA00022737"/>
    </source>
</evidence>
<dbReference type="NCBIfam" id="TIGR01720">
    <property type="entry name" value="NRPS-para261"/>
    <property type="match status" value="2"/>
</dbReference>
<feature type="domain" description="Carrier" evidence="7">
    <location>
        <begin position="2430"/>
        <end position="2504"/>
    </location>
</feature>
<organism evidence="8 9">
    <name type="scientific">Actinokineospora guangxiensis</name>
    <dbReference type="NCBI Taxonomy" id="1490288"/>
    <lineage>
        <taxon>Bacteria</taxon>
        <taxon>Bacillati</taxon>
        <taxon>Actinomycetota</taxon>
        <taxon>Actinomycetes</taxon>
        <taxon>Pseudonocardiales</taxon>
        <taxon>Pseudonocardiaceae</taxon>
        <taxon>Actinokineospora</taxon>
    </lineage>
</organism>
<dbReference type="InterPro" id="IPR000873">
    <property type="entry name" value="AMP-dep_synth/lig_dom"/>
</dbReference>
<evidence type="ECO:0000259" key="7">
    <source>
        <dbReference type="PROSITE" id="PS50075"/>
    </source>
</evidence>
<dbReference type="EMBL" id="JBHSKF010000006">
    <property type="protein sequence ID" value="MFC5288278.1"/>
    <property type="molecule type" value="Genomic_DNA"/>
</dbReference>
<dbReference type="SMART" id="SM00823">
    <property type="entry name" value="PKS_PP"/>
    <property type="match status" value="2"/>
</dbReference>
<feature type="domain" description="Carrier" evidence="7">
    <location>
        <begin position="966"/>
        <end position="1040"/>
    </location>
</feature>
<evidence type="ECO:0000256" key="2">
    <source>
        <dbReference type="ARBA" id="ARBA00022450"/>
    </source>
</evidence>
<dbReference type="Pfam" id="PF00668">
    <property type="entry name" value="Condensation"/>
    <property type="match status" value="4"/>
</dbReference>
<dbReference type="PROSITE" id="PS50075">
    <property type="entry name" value="CARRIER"/>
    <property type="match status" value="2"/>
</dbReference>
<name>A0ABW0ELG0_9PSEU</name>
<dbReference type="Gene3D" id="3.30.559.30">
    <property type="entry name" value="Nonribosomal peptide synthetase, condensation domain"/>
    <property type="match status" value="4"/>
</dbReference>